<dbReference type="Proteomes" id="UP000095237">
    <property type="component" value="Unassembled WGS sequence"/>
</dbReference>
<keyword evidence="7" id="KW-1185">Reference proteome</keyword>
<organism evidence="6 7">
    <name type="scientific">Endomicrobium trichonymphae</name>
    <dbReference type="NCBI Taxonomy" id="1408204"/>
    <lineage>
        <taxon>Bacteria</taxon>
        <taxon>Pseudomonadati</taxon>
        <taxon>Elusimicrobiota</taxon>
        <taxon>Endomicrobiia</taxon>
        <taxon>Endomicrobiales</taxon>
        <taxon>Endomicrobiaceae</taxon>
        <taxon>Candidatus Endomicrobiellum</taxon>
    </lineage>
</organism>
<gene>
    <name evidence="6" type="ORF">ATZ36_10835</name>
</gene>
<dbReference type="Gene3D" id="3.10.20.310">
    <property type="entry name" value="membrane protein fhac"/>
    <property type="match status" value="3"/>
</dbReference>
<evidence type="ECO:0000259" key="5">
    <source>
        <dbReference type="PROSITE" id="PS51779"/>
    </source>
</evidence>
<protein>
    <recommendedName>
        <fullName evidence="5">POTRA domain-containing protein</fullName>
    </recommendedName>
</protein>
<sequence length="361" mass="41351">MNTNKMTITFLITENNKIIVGEVKVEGMVFFKEKEILKLMKIKPEKVFNEDNYQIDLKSIETFYKDNGFIDYKFVSSKVVYNDARTKLFLILNISEGSRYKIGSITYDGNSAVYNKEIEKIIKFKKGQIFNQSKIIETISDIREFYYDRGYLGAKAVPHFNKDADGGMISVNLSIKEGSVLYVGNIYIDGLISTRNKVIRRELLVKPGEALTNGNLRRSIEKIYNLGFVDNVEHQVLTTDNPDVVDLTISVTEGDFGMVTGGIGYSLDNKLVATAQVQRMNIFGLGQKLSLSLFGELCKKRLNYEIEWVEPWIFDKNVSLGFNVFNLKKNRNYGSTEECEENRTGFVAKARHRINDYVRRV</sequence>
<dbReference type="Pfam" id="PF01103">
    <property type="entry name" value="Omp85"/>
    <property type="match status" value="1"/>
</dbReference>
<evidence type="ECO:0000256" key="3">
    <source>
        <dbReference type="ARBA" id="ARBA00022692"/>
    </source>
</evidence>
<keyword evidence="4" id="KW-0472">Membrane</keyword>
<dbReference type="InterPro" id="IPR039910">
    <property type="entry name" value="D15-like"/>
</dbReference>
<feature type="domain" description="POTRA" evidence="5">
    <location>
        <begin position="181"/>
        <end position="254"/>
    </location>
</feature>
<evidence type="ECO:0000256" key="1">
    <source>
        <dbReference type="ARBA" id="ARBA00004370"/>
    </source>
</evidence>
<dbReference type="Pfam" id="PF07244">
    <property type="entry name" value="POTRA"/>
    <property type="match status" value="3"/>
</dbReference>
<dbReference type="InterPro" id="IPR000184">
    <property type="entry name" value="Bac_surfAg_D15"/>
</dbReference>
<dbReference type="GO" id="GO:0019867">
    <property type="term" value="C:outer membrane"/>
    <property type="evidence" value="ECO:0007669"/>
    <property type="project" value="InterPro"/>
</dbReference>
<accession>A0A1E5IFQ1</accession>
<dbReference type="AlphaFoldDB" id="A0A1E5IFQ1"/>
<dbReference type="PANTHER" id="PTHR12815">
    <property type="entry name" value="SORTING AND ASSEMBLY MACHINERY SAMM50 PROTEIN FAMILY MEMBER"/>
    <property type="match status" value="1"/>
</dbReference>
<name>A0A1E5IFQ1_ENDTX</name>
<proteinExistence type="predicted"/>
<dbReference type="PANTHER" id="PTHR12815:SF18">
    <property type="entry name" value="SORTING AND ASSEMBLY MACHINERY COMPONENT 50 HOMOLOG"/>
    <property type="match status" value="1"/>
</dbReference>
<reference evidence="6 7" key="1">
    <citation type="submission" date="2015-11" db="EMBL/GenBank/DDBJ databases">
        <title>Evidence for parallel genomic evolution in an endosymbiosis of termite gut flagellates.</title>
        <authorList>
            <person name="Zheng H."/>
        </authorList>
    </citation>
    <scope>NUCLEOTIDE SEQUENCE [LARGE SCALE GENOMIC DNA]</scope>
    <source>
        <strain evidence="6 7">CET450</strain>
    </source>
</reference>
<comment type="subcellular location">
    <subcellularLocation>
        <location evidence="1">Membrane</location>
    </subcellularLocation>
</comment>
<evidence type="ECO:0000313" key="7">
    <source>
        <dbReference type="Proteomes" id="UP000095237"/>
    </source>
</evidence>
<keyword evidence="3" id="KW-0812">Transmembrane</keyword>
<dbReference type="EMBL" id="LNVX01000805">
    <property type="protein sequence ID" value="OEG69205.1"/>
    <property type="molecule type" value="Genomic_DNA"/>
</dbReference>
<dbReference type="InterPro" id="IPR010827">
    <property type="entry name" value="BamA/TamA_POTRA"/>
</dbReference>
<feature type="domain" description="POTRA" evidence="5">
    <location>
        <begin position="100"/>
        <end position="178"/>
    </location>
</feature>
<evidence type="ECO:0000256" key="2">
    <source>
        <dbReference type="ARBA" id="ARBA00022452"/>
    </source>
</evidence>
<dbReference type="Gene3D" id="2.40.160.50">
    <property type="entry name" value="membrane protein fhac: a member of the omp85/tpsb transporter family"/>
    <property type="match status" value="1"/>
</dbReference>
<comment type="caution">
    <text evidence="6">The sequence shown here is derived from an EMBL/GenBank/DDBJ whole genome shotgun (WGS) entry which is preliminary data.</text>
</comment>
<keyword evidence="2" id="KW-1134">Transmembrane beta strand</keyword>
<evidence type="ECO:0000313" key="6">
    <source>
        <dbReference type="EMBL" id="OEG69205.1"/>
    </source>
</evidence>
<dbReference type="InterPro" id="IPR034746">
    <property type="entry name" value="POTRA"/>
</dbReference>
<evidence type="ECO:0000256" key="4">
    <source>
        <dbReference type="ARBA" id="ARBA00023136"/>
    </source>
</evidence>
<dbReference type="PROSITE" id="PS51779">
    <property type="entry name" value="POTRA"/>
    <property type="match status" value="2"/>
</dbReference>